<dbReference type="InterPro" id="IPR001584">
    <property type="entry name" value="Integrase_cat-core"/>
</dbReference>
<protein>
    <submittedName>
        <fullName evidence="3">IS481 family transposase</fullName>
    </submittedName>
</protein>
<dbReference type="Pfam" id="PF13011">
    <property type="entry name" value="LZ_Tnp_IS481"/>
    <property type="match status" value="1"/>
</dbReference>
<organism evidence="3 4">
    <name type="scientific">Actinomadura nitritigenes</name>
    <dbReference type="NCBI Taxonomy" id="134602"/>
    <lineage>
        <taxon>Bacteria</taxon>
        <taxon>Bacillati</taxon>
        <taxon>Actinomycetota</taxon>
        <taxon>Actinomycetes</taxon>
        <taxon>Streptosporangiales</taxon>
        <taxon>Thermomonosporaceae</taxon>
        <taxon>Actinomadura</taxon>
    </lineage>
</organism>
<sequence length="325" mass="36996">MAHANARLTVHGRRLLVERVRVQGRPVAHVARELGVSRQCAHRWVRRFDAEGPAGLHDRSSRPHRTPGRTAPHDEQRVLDHRQHHRRGPAFIAAATGVPERTVTRVLRRHGLPRLAECDPLTGHPIRATRHTTIRYEHDRPGSLLHIDVKKIGRIPDGGGWRAHGRGGSRLTRHKHARIGYDYVHAAVDDHTRLAYAEIHPDEKGATAAGFLRRAAAFFAARGITRIERVLTDNAWCYRHSRDFAAALADLDARHKLIRPHCPWQNGKVERFNRTLATEWAYQQVFTSNTQRTHRLAPWLEYYNTQRPHTALGGHPPISRLSPTS</sequence>
<gene>
    <name evidence="3" type="ORF">J4557_49055</name>
</gene>
<keyword evidence="4" id="KW-1185">Reference proteome</keyword>
<dbReference type="InterPro" id="IPR009057">
    <property type="entry name" value="Homeodomain-like_sf"/>
</dbReference>
<name>A0ABS3RGW7_9ACTN</name>
<dbReference type="EMBL" id="JAGEOK010000103">
    <property type="protein sequence ID" value="MBO2445461.1"/>
    <property type="molecule type" value="Genomic_DNA"/>
</dbReference>
<dbReference type="NCBIfam" id="NF033577">
    <property type="entry name" value="transpos_IS481"/>
    <property type="match status" value="1"/>
</dbReference>
<dbReference type="SUPFAM" id="SSF46689">
    <property type="entry name" value="Homeodomain-like"/>
    <property type="match status" value="1"/>
</dbReference>
<dbReference type="InterPro" id="IPR012337">
    <property type="entry name" value="RNaseH-like_sf"/>
</dbReference>
<accession>A0ABS3RGW7</accession>
<dbReference type="Pfam" id="PF13683">
    <property type="entry name" value="rve_3"/>
    <property type="match status" value="1"/>
</dbReference>
<proteinExistence type="predicted"/>
<dbReference type="Proteomes" id="UP000666915">
    <property type="component" value="Unassembled WGS sequence"/>
</dbReference>
<dbReference type="PROSITE" id="PS50994">
    <property type="entry name" value="INTEGRASE"/>
    <property type="match status" value="1"/>
</dbReference>
<dbReference type="RefSeq" id="WP_208274830.1">
    <property type="nucleotide sequence ID" value="NZ_JAGEOK010000103.1"/>
</dbReference>
<evidence type="ECO:0000259" key="2">
    <source>
        <dbReference type="PROSITE" id="PS50994"/>
    </source>
</evidence>
<evidence type="ECO:0000256" key="1">
    <source>
        <dbReference type="SAM" id="MobiDB-lite"/>
    </source>
</evidence>
<dbReference type="PANTHER" id="PTHR35004:SF6">
    <property type="entry name" value="TRANSPOSASE"/>
    <property type="match status" value="1"/>
</dbReference>
<feature type="domain" description="Integrase catalytic" evidence="2">
    <location>
        <begin position="152"/>
        <end position="325"/>
    </location>
</feature>
<dbReference type="InterPro" id="IPR036397">
    <property type="entry name" value="RNaseH_sf"/>
</dbReference>
<comment type="caution">
    <text evidence="3">The sequence shown here is derived from an EMBL/GenBank/DDBJ whole genome shotgun (WGS) entry which is preliminary data.</text>
</comment>
<evidence type="ECO:0000313" key="4">
    <source>
        <dbReference type="Proteomes" id="UP000666915"/>
    </source>
</evidence>
<feature type="compositionally biased region" description="Basic and acidic residues" evidence="1">
    <location>
        <begin position="52"/>
        <end position="61"/>
    </location>
</feature>
<dbReference type="InterPro" id="IPR024967">
    <property type="entry name" value="DNA-bd_IS481-type"/>
</dbReference>
<reference evidence="3 4" key="1">
    <citation type="submission" date="2021-03" db="EMBL/GenBank/DDBJ databases">
        <authorList>
            <person name="Kanchanasin P."/>
            <person name="Saeng-In P."/>
            <person name="Phongsopitanun W."/>
            <person name="Yuki M."/>
            <person name="Kudo T."/>
            <person name="Ohkuma M."/>
            <person name="Tanasupawat S."/>
        </authorList>
    </citation>
    <scope>NUCLEOTIDE SEQUENCE [LARGE SCALE GENOMIC DNA]</scope>
    <source>
        <strain evidence="3 4">L46</strain>
    </source>
</reference>
<dbReference type="PANTHER" id="PTHR35004">
    <property type="entry name" value="TRANSPOSASE RV3428C-RELATED"/>
    <property type="match status" value="1"/>
</dbReference>
<dbReference type="SUPFAM" id="SSF53098">
    <property type="entry name" value="Ribonuclease H-like"/>
    <property type="match status" value="1"/>
</dbReference>
<dbReference type="InterPro" id="IPR047656">
    <property type="entry name" value="IS481-like_transpos"/>
</dbReference>
<feature type="region of interest" description="Disordered" evidence="1">
    <location>
        <begin position="52"/>
        <end position="83"/>
    </location>
</feature>
<feature type="compositionally biased region" description="Basic and acidic residues" evidence="1">
    <location>
        <begin position="71"/>
        <end position="81"/>
    </location>
</feature>
<evidence type="ECO:0000313" key="3">
    <source>
        <dbReference type="EMBL" id="MBO2445461.1"/>
    </source>
</evidence>
<dbReference type="Gene3D" id="3.30.420.10">
    <property type="entry name" value="Ribonuclease H-like superfamily/Ribonuclease H"/>
    <property type="match status" value="1"/>
</dbReference>